<dbReference type="Proteomes" id="UP000440224">
    <property type="component" value="Unassembled WGS sequence"/>
</dbReference>
<dbReference type="Gene3D" id="3.90.1200.10">
    <property type="match status" value="1"/>
</dbReference>
<keyword evidence="3" id="KW-1185">Reference proteome</keyword>
<protein>
    <submittedName>
        <fullName evidence="2">Phosphotransferase</fullName>
    </submittedName>
</protein>
<dbReference type="EMBL" id="WJIE01000014">
    <property type="protein sequence ID" value="MRG96990.1"/>
    <property type="molecule type" value="Genomic_DNA"/>
</dbReference>
<feature type="domain" description="Aminoglycoside phosphotransferase" evidence="1">
    <location>
        <begin position="65"/>
        <end position="263"/>
    </location>
</feature>
<reference evidence="2 3" key="1">
    <citation type="submission" date="2019-10" db="EMBL/GenBank/DDBJ databases">
        <title>A soil myxobacterium in the family Polyangiaceae.</title>
        <authorList>
            <person name="Li Y."/>
            <person name="Wang J."/>
        </authorList>
    </citation>
    <scope>NUCLEOTIDE SEQUENCE [LARGE SCALE GENOMIC DNA]</scope>
    <source>
        <strain evidence="2 3">DSM 14734</strain>
    </source>
</reference>
<proteinExistence type="predicted"/>
<comment type="caution">
    <text evidence="2">The sequence shown here is derived from an EMBL/GenBank/DDBJ whole genome shotgun (WGS) entry which is preliminary data.</text>
</comment>
<name>A0A6N7Q2F2_9BACT</name>
<dbReference type="SUPFAM" id="SSF56112">
    <property type="entry name" value="Protein kinase-like (PK-like)"/>
    <property type="match status" value="1"/>
</dbReference>
<dbReference type="Pfam" id="PF01636">
    <property type="entry name" value="APH"/>
    <property type="match status" value="1"/>
</dbReference>
<evidence type="ECO:0000259" key="1">
    <source>
        <dbReference type="Pfam" id="PF01636"/>
    </source>
</evidence>
<dbReference type="RefSeq" id="WP_153823772.1">
    <property type="nucleotide sequence ID" value="NZ_WJIE01000014.1"/>
</dbReference>
<dbReference type="OrthoDB" id="9775360at2"/>
<sequence>MDAPHAVLEVLAARGLDVRKCRVRVMRSYRYRPIFHYSLTCFDEATGALVRKVVIGKRYAGEGGAAMFEVLRELWQNGFGGDPRLTIPEPIAYVPALGLLLQDLARGKDLHHHIDHPARSLRHVRRAARWLAKLHGMPASRAPLLRLSDEAESAARHGRALGELFPAFARRVEAIAGRVVASMTTLGARPSVPTHGDFQPKNIHVSGDRITVFDFDRFALGHPARDLGQFIAQCLTMSYTRAGTFREVEPWNAAFLEEYRRHAPPEATSALSTFVPRSFLEILHHKLFVFPVADPSFLPAWLDACEQWEDLG</sequence>
<accession>A0A6N7Q2F2</accession>
<gene>
    <name evidence="2" type="ORF">GF068_34455</name>
</gene>
<evidence type="ECO:0000313" key="2">
    <source>
        <dbReference type="EMBL" id="MRG96990.1"/>
    </source>
</evidence>
<organism evidence="2 3">
    <name type="scientific">Polyangium spumosum</name>
    <dbReference type="NCBI Taxonomy" id="889282"/>
    <lineage>
        <taxon>Bacteria</taxon>
        <taxon>Pseudomonadati</taxon>
        <taxon>Myxococcota</taxon>
        <taxon>Polyangia</taxon>
        <taxon>Polyangiales</taxon>
        <taxon>Polyangiaceae</taxon>
        <taxon>Polyangium</taxon>
    </lineage>
</organism>
<dbReference type="InterPro" id="IPR011009">
    <property type="entry name" value="Kinase-like_dom_sf"/>
</dbReference>
<keyword evidence="2" id="KW-0808">Transferase</keyword>
<dbReference type="InterPro" id="IPR002575">
    <property type="entry name" value="Aminoglycoside_PTrfase"/>
</dbReference>
<dbReference type="AlphaFoldDB" id="A0A6N7Q2F2"/>
<dbReference type="GO" id="GO:0016740">
    <property type="term" value="F:transferase activity"/>
    <property type="evidence" value="ECO:0007669"/>
    <property type="project" value="UniProtKB-KW"/>
</dbReference>
<evidence type="ECO:0000313" key="3">
    <source>
        <dbReference type="Proteomes" id="UP000440224"/>
    </source>
</evidence>